<name>A0A9E7R071_9EURY</name>
<feature type="transmembrane region" description="Helical" evidence="1">
    <location>
        <begin position="44"/>
        <end position="61"/>
    </location>
</feature>
<keyword evidence="1" id="KW-0812">Transmembrane</keyword>
<evidence type="ECO:0000313" key="3">
    <source>
        <dbReference type="Proteomes" id="UP001057580"/>
    </source>
</evidence>
<dbReference type="Proteomes" id="UP001057580">
    <property type="component" value="Chromosome"/>
</dbReference>
<feature type="transmembrane region" description="Helical" evidence="1">
    <location>
        <begin position="18"/>
        <end position="38"/>
    </location>
</feature>
<keyword evidence="1" id="KW-1133">Transmembrane helix</keyword>
<keyword evidence="3" id="KW-1185">Reference proteome</keyword>
<keyword evidence="1" id="KW-0472">Membrane</keyword>
<gene>
    <name evidence="2" type="ORF">N0B31_14105</name>
</gene>
<dbReference type="InterPro" id="IPR058324">
    <property type="entry name" value="DUF8011"/>
</dbReference>
<sequence>MPSIIDETVFSEPSGRRFAALQFCGALFFSGLYLYVVAVENSPVGNWPLFVAAASGLSGIAESLPKSRRQAAGLLRLTAIFVLCCLLAAIFFAPELVTG</sequence>
<dbReference type="GeneID" id="74943577"/>
<accession>A0A9E7R071</accession>
<feature type="transmembrane region" description="Helical" evidence="1">
    <location>
        <begin position="73"/>
        <end position="93"/>
    </location>
</feature>
<dbReference type="AlphaFoldDB" id="A0A9E7R071"/>
<organism evidence="2 3">
    <name type="scientific">Salinirubellus salinus</name>
    <dbReference type="NCBI Taxonomy" id="1364945"/>
    <lineage>
        <taxon>Archaea</taxon>
        <taxon>Methanobacteriati</taxon>
        <taxon>Methanobacteriota</taxon>
        <taxon>Stenosarchaea group</taxon>
        <taxon>Halobacteria</taxon>
        <taxon>Halobacteriales</taxon>
        <taxon>Natronomonadaceae</taxon>
        <taxon>Salinirubellus</taxon>
    </lineage>
</organism>
<evidence type="ECO:0000313" key="2">
    <source>
        <dbReference type="EMBL" id="UWM53271.1"/>
    </source>
</evidence>
<protein>
    <submittedName>
        <fullName evidence="2">Uncharacterized protein</fullName>
    </submittedName>
</protein>
<evidence type="ECO:0000256" key="1">
    <source>
        <dbReference type="SAM" id="Phobius"/>
    </source>
</evidence>
<dbReference type="EMBL" id="CP104003">
    <property type="protein sequence ID" value="UWM53271.1"/>
    <property type="molecule type" value="Genomic_DNA"/>
</dbReference>
<reference evidence="2" key="1">
    <citation type="submission" date="2022-09" db="EMBL/GenBank/DDBJ databases">
        <title>Diverse halophilic archaea isolated from saline environments.</title>
        <authorList>
            <person name="Cui H.-L."/>
        </authorList>
    </citation>
    <scope>NUCLEOTIDE SEQUENCE</scope>
    <source>
        <strain evidence="2">ZS-35-S2</strain>
    </source>
</reference>
<dbReference type="RefSeq" id="WP_260592265.1">
    <property type="nucleotide sequence ID" value="NZ_CP104003.1"/>
</dbReference>
<proteinExistence type="predicted"/>
<dbReference type="KEGG" id="ssai:N0B31_14105"/>
<dbReference type="Pfam" id="PF26041">
    <property type="entry name" value="DUF8011"/>
    <property type="match status" value="1"/>
</dbReference>